<evidence type="ECO:0000256" key="1">
    <source>
        <dbReference type="SAM" id="MobiDB-lite"/>
    </source>
</evidence>
<evidence type="ECO:0000313" key="4">
    <source>
        <dbReference type="Proteomes" id="UP000789390"/>
    </source>
</evidence>
<proteinExistence type="predicted"/>
<dbReference type="Proteomes" id="UP000789390">
    <property type="component" value="Unassembled WGS sequence"/>
</dbReference>
<comment type="caution">
    <text evidence="3">The sequence shown here is derived from an EMBL/GenBank/DDBJ whole genome shotgun (WGS) entry which is preliminary data.</text>
</comment>
<keyword evidence="4" id="KW-1185">Reference proteome</keyword>
<accession>A0A8J2RXF9</accession>
<dbReference type="EMBL" id="CAKKLH010000277">
    <property type="protein sequence ID" value="CAH0107639.1"/>
    <property type="molecule type" value="Genomic_DNA"/>
</dbReference>
<organism evidence="3 4">
    <name type="scientific">Daphnia galeata</name>
    <dbReference type="NCBI Taxonomy" id="27404"/>
    <lineage>
        <taxon>Eukaryota</taxon>
        <taxon>Metazoa</taxon>
        <taxon>Ecdysozoa</taxon>
        <taxon>Arthropoda</taxon>
        <taxon>Crustacea</taxon>
        <taxon>Branchiopoda</taxon>
        <taxon>Diplostraca</taxon>
        <taxon>Cladocera</taxon>
        <taxon>Anomopoda</taxon>
        <taxon>Daphniidae</taxon>
        <taxon>Daphnia</taxon>
    </lineage>
</organism>
<keyword evidence="2" id="KW-0812">Transmembrane</keyword>
<sequence>MLVCFLHQVNWRRVGYTIVISYSIVMAAIDAGPRRQRGLFGLLCGTISIKKSILCIGDNSIAENESADRNDRPDNRQQPDIEIPHPSVDDLSSVKIPSPVLVSKKLAEEAVAKRRNVRFRHQATVIEEEEEMDFENSTTVEANQKLLLEHNNLTSTEAKCNRRSRQKKMAPAPPLPGILGDASY</sequence>
<feature type="transmembrane region" description="Helical" evidence="2">
    <location>
        <begin position="14"/>
        <end position="32"/>
    </location>
</feature>
<name>A0A8J2RXF9_9CRUS</name>
<dbReference type="AlphaFoldDB" id="A0A8J2RXF9"/>
<dbReference type="OrthoDB" id="6346918at2759"/>
<feature type="compositionally biased region" description="Basic and acidic residues" evidence="1">
    <location>
        <begin position="66"/>
        <end position="83"/>
    </location>
</feature>
<reference evidence="3" key="1">
    <citation type="submission" date="2021-11" db="EMBL/GenBank/DDBJ databases">
        <authorList>
            <person name="Schell T."/>
        </authorList>
    </citation>
    <scope>NUCLEOTIDE SEQUENCE</scope>
    <source>
        <strain evidence="3">M5</strain>
    </source>
</reference>
<evidence type="ECO:0000256" key="2">
    <source>
        <dbReference type="SAM" id="Phobius"/>
    </source>
</evidence>
<feature type="region of interest" description="Disordered" evidence="1">
    <location>
        <begin position="64"/>
        <end position="92"/>
    </location>
</feature>
<keyword evidence="2" id="KW-0472">Membrane</keyword>
<feature type="region of interest" description="Disordered" evidence="1">
    <location>
        <begin position="149"/>
        <end position="184"/>
    </location>
</feature>
<evidence type="ECO:0000313" key="3">
    <source>
        <dbReference type="EMBL" id="CAH0107639.1"/>
    </source>
</evidence>
<gene>
    <name evidence="3" type="ORF">DGAL_LOCUS10959</name>
</gene>
<keyword evidence="2" id="KW-1133">Transmembrane helix</keyword>
<protein>
    <submittedName>
        <fullName evidence="3">Uncharacterized protein</fullName>
    </submittedName>
</protein>